<organism evidence="1 2">
    <name type="scientific">Zooshikella ganghwensis</name>
    <dbReference type="NCBI Taxonomy" id="202772"/>
    <lineage>
        <taxon>Bacteria</taxon>
        <taxon>Pseudomonadati</taxon>
        <taxon>Pseudomonadota</taxon>
        <taxon>Gammaproteobacteria</taxon>
        <taxon>Oceanospirillales</taxon>
        <taxon>Zooshikellaceae</taxon>
        <taxon>Zooshikella</taxon>
    </lineage>
</organism>
<evidence type="ECO:0000313" key="1">
    <source>
        <dbReference type="EMBL" id="RDH44213.1"/>
    </source>
</evidence>
<reference evidence="1 2" key="1">
    <citation type="submission" date="2017-04" db="EMBL/GenBank/DDBJ databases">
        <title>Draft genome sequence of Zooshikella ganghwensis VG4 isolated from Red Sea sediments.</title>
        <authorList>
            <person name="Rehman Z."/>
            <person name="Alam I."/>
            <person name="Kamau A."/>
            <person name="Bajic V."/>
            <person name="Leiknes T."/>
        </authorList>
    </citation>
    <scope>NUCLEOTIDE SEQUENCE [LARGE SCALE GENOMIC DNA]</scope>
    <source>
        <strain evidence="1 2">VG4</strain>
    </source>
</reference>
<sequence>MSQNWGPLYTLEDLKPYKIGIARDYAYQPEFDKATYLKKEPARTLVLNLKKLLSKRVDLTLEDEWVAKYEIANKLKEAEGKVEFIDNALSENPLHFVVSRKNPNHETIVKKFNEALAALKKDGTYDEIKALHGF</sequence>
<accession>A0A4P9VLM4</accession>
<keyword evidence="2" id="KW-1185">Reference proteome</keyword>
<dbReference type="AlphaFoldDB" id="A0A4P9VLM4"/>
<dbReference type="Proteomes" id="UP000257039">
    <property type="component" value="Unassembled WGS sequence"/>
</dbReference>
<protein>
    <submittedName>
        <fullName evidence="1">Uncharacterized protein</fullName>
    </submittedName>
</protein>
<proteinExistence type="predicted"/>
<gene>
    <name evidence="1" type="ORF">B9G39_12570</name>
</gene>
<dbReference type="SUPFAM" id="SSF53850">
    <property type="entry name" value="Periplasmic binding protein-like II"/>
    <property type="match status" value="1"/>
</dbReference>
<evidence type="ECO:0000313" key="2">
    <source>
        <dbReference type="Proteomes" id="UP000257039"/>
    </source>
</evidence>
<name>A0A4P9VLM4_9GAMM</name>
<dbReference type="Gene3D" id="3.40.190.10">
    <property type="entry name" value="Periplasmic binding protein-like II"/>
    <property type="match status" value="2"/>
</dbReference>
<dbReference type="EMBL" id="NDXW01000001">
    <property type="protein sequence ID" value="RDH44213.1"/>
    <property type="molecule type" value="Genomic_DNA"/>
</dbReference>
<comment type="caution">
    <text evidence="1">The sequence shown here is derived from an EMBL/GenBank/DDBJ whole genome shotgun (WGS) entry which is preliminary data.</text>
</comment>